<dbReference type="Pfam" id="PF22850">
    <property type="entry name" value="CATSPERD-E_C"/>
    <property type="match status" value="1"/>
</dbReference>
<evidence type="ECO:0000256" key="10">
    <source>
        <dbReference type="ARBA" id="ARBA00023180"/>
    </source>
</evidence>
<comment type="similarity">
    <text evidence="1">Belongs to the CATSPERD family.</text>
</comment>
<proteinExistence type="inferred from homology"/>
<keyword evidence="7" id="KW-0969">Cilium</keyword>
<keyword evidence="9" id="KW-1015">Disulfide bond</keyword>
<organism evidence="15 16">
    <name type="scientific">Anaeromyces robustus</name>
    <dbReference type="NCBI Taxonomy" id="1754192"/>
    <lineage>
        <taxon>Eukaryota</taxon>
        <taxon>Fungi</taxon>
        <taxon>Fungi incertae sedis</taxon>
        <taxon>Chytridiomycota</taxon>
        <taxon>Chytridiomycota incertae sedis</taxon>
        <taxon>Neocallimastigomycetes</taxon>
        <taxon>Neocallimastigales</taxon>
        <taxon>Neocallimastigaceae</taxon>
        <taxon>Anaeromyces</taxon>
    </lineage>
</organism>
<dbReference type="InterPro" id="IPR028751">
    <property type="entry name" value="CATSPERD/E"/>
</dbReference>
<keyword evidence="2" id="KW-1003">Cell membrane</keyword>
<evidence type="ECO:0000256" key="5">
    <source>
        <dbReference type="ARBA" id="ARBA00022846"/>
    </source>
</evidence>
<evidence type="ECO:0000256" key="9">
    <source>
        <dbReference type="ARBA" id="ARBA00023157"/>
    </source>
</evidence>
<evidence type="ECO:0000256" key="3">
    <source>
        <dbReference type="ARBA" id="ARBA00022692"/>
    </source>
</evidence>
<evidence type="ECO:0000313" key="16">
    <source>
        <dbReference type="Proteomes" id="UP000193944"/>
    </source>
</evidence>
<keyword evidence="5" id="KW-0282">Flagellum</keyword>
<evidence type="ECO:0000256" key="8">
    <source>
        <dbReference type="ARBA" id="ARBA00023136"/>
    </source>
</evidence>
<dbReference type="Proteomes" id="UP000193944">
    <property type="component" value="Unassembled WGS sequence"/>
</dbReference>
<feature type="transmembrane region" description="Helical" evidence="13">
    <location>
        <begin position="914"/>
        <end position="938"/>
    </location>
</feature>
<evidence type="ECO:0000313" key="15">
    <source>
        <dbReference type="EMBL" id="ORX78828.1"/>
    </source>
</evidence>
<dbReference type="GO" id="GO:0030317">
    <property type="term" value="P:flagellated sperm motility"/>
    <property type="evidence" value="ECO:0007669"/>
    <property type="project" value="TreeGrafter"/>
</dbReference>
<keyword evidence="4" id="KW-0732">Signal</keyword>
<evidence type="ECO:0000256" key="6">
    <source>
        <dbReference type="ARBA" id="ARBA00022989"/>
    </source>
</evidence>
<sequence>MGEINENIRYYYKSLNYENRFYTNEKFDFYSEDVTQLTTDNSCSVVKTNSNSWSIQCNDVGIHEFVMTNADNVKQSFNVNIEKRLNCYRWNFITIYSEIQIEPINIVTPGEEYIARLWVVSGEEERNDNIIPTNFEKDITVGLYMNGLTPNISFLDDENKFDILDISFSKNEGYWSIRLVVNNPGLILFEINNNNIHLFNCTIEKTKLSLPITNKVINDQRDDIENDSKIATSFIKLYQNPCYKNQLIAKSDNNYGVKSFIYSIDNFRTINTKFLNDIEENDTIADIIPVDTENLFILTSSNKLYKLSNMKTLEPISIFPTEQIITNIAGTSFCTPTIKYIEITRDNNSIENYNNYYVAYLYKDNQFYFTNDKFESLNLTYVKQYGSIIDIVIHPLNKIFILLMQNQNNANLILIYDPETDTITEGFNFEKGISQKYGNNYHIDSLEKLVISDLGTNELFIYGKMKLFYSPNSGKFVYEMELINSNDDKASLLRNEKIIKVTTSEYGNIAVQTSSNRIFYGSSNLPELYEINSGIQKDDISSTVMFDEFGDLYVVTSSSKEPYISRRRLPIHNEITIKRKGINGNNNGFNKECPIYEFNSDVKSEYFIDIGETISFNSSVTVKSGYLNGISFTYSNNDLLNITYIDNEIKPVDKYSDNSIKTLNRQVQITNKYKTKNGISSVVITPHNNQMECEIPPKKSTIYLKCPPKRNIRFNVSDKYKDLTCDNTEYPDSFKYFKKYWKNWQKNEIGKKDKHETFDCNLYGPPIPVYYSSEFIPTFSLYDGDTYIKELDAEFVLIEDKGSIAYSYSKKLKDTNCTSKPQTWAEMAIKYPYTDITNVWTPANYKSCEIEKNDFNKKDEYQILSLNNKNGLNWKGQNNMYLMFTAIVVDPEYSYCTLKAKFALYVYGASMKTYLQLLLVFGSIIIIVILLIISFFLYKYYFLKKKEKVA</sequence>
<evidence type="ECO:0000259" key="14">
    <source>
        <dbReference type="Pfam" id="PF22850"/>
    </source>
</evidence>
<dbReference type="AlphaFoldDB" id="A0A1Y1WZQ1"/>
<dbReference type="EMBL" id="MCFG01000196">
    <property type="protein sequence ID" value="ORX78828.1"/>
    <property type="molecule type" value="Genomic_DNA"/>
</dbReference>
<dbReference type="OrthoDB" id="5968869at2759"/>
<reference evidence="15 16" key="2">
    <citation type="submission" date="2016-08" db="EMBL/GenBank/DDBJ databases">
        <title>Pervasive Adenine N6-methylation of Active Genes in Fungi.</title>
        <authorList>
            <consortium name="DOE Joint Genome Institute"/>
            <person name="Mondo S.J."/>
            <person name="Dannebaum R.O."/>
            <person name="Kuo R.C."/>
            <person name="Labutti K."/>
            <person name="Haridas S."/>
            <person name="Kuo A."/>
            <person name="Salamov A."/>
            <person name="Ahrendt S.R."/>
            <person name="Lipzen A."/>
            <person name="Sullivan W."/>
            <person name="Andreopoulos W.B."/>
            <person name="Clum A."/>
            <person name="Lindquist E."/>
            <person name="Daum C."/>
            <person name="Ramamoorthy G.K."/>
            <person name="Gryganskyi A."/>
            <person name="Culley D."/>
            <person name="Magnuson J.K."/>
            <person name="James T.Y."/>
            <person name="O'Malley M.A."/>
            <person name="Stajich J.E."/>
            <person name="Spatafora J.W."/>
            <person name="Visel A."/>
            <person name="Grigoriev I.V."/>
        </authorList>
    </citation>
    <scope>NUCLEOTIDE SEQUENCE [LARGE SCALE GENOMIC DNA]</scope>
    <source>
        <strain evidence="15 16">S4</strain>
    </source>
</reference>
<keyword evidence="3 13" id="KW-0812">Transmembrane</keyword>
<dbReference type="InterPro" id="IPR011048">
    <property type="entry name" value="Haem_d1_sf"/>
</dbReference>
<keyword evidence="11" id="KW-0966">Cell projection</keyword>
<accession>A0A1Y1WZQ1</accession>
<evidence type="ECO:0000256" key="1">
    <source>
        <dbReference type="ARBA" id="ARBA00010246"/>
    </source>
</evidence>
<dbReference type="STRING" id="1754192.A0A1Y1WZQ1"/>
<evidence type="ECO:0000256" key="11">
    <source>
        <dbReference type="ARBA" id="ARBA00023273"/>
    </source>
</evidence>
<dbReference type="InterPro" id="IPR053814">
    <property type="entry name" value="CATSPERD/E_C"/>
</dbReference>
<dbReference type="PANTHER" id="PTHR33722:SF1">
    <property type="entry name" value="CATION CHANNEL SPERM-ASSOCIATED AUXILIARY SUBUNIT DELTA"/>
    <property type="match status" value="1"/>
</dbReference>
<evidence type="ECO:0000256" key="12">
    <source>
        <dbReference type="ARBA" id="ARBA00037793"/>
    </source>
</evidence>
<comment type="caution">
    <text evidence="15">The sequence shown here is derived from an EMBL/GenBank/DDBJ whole genome shotgun (WGS) entry which is preliminary data.</text>
</comment>
<evidence type="ECO:0000256" key="7">
    <source>
        <dbReference type="ARBA" id="ARBA00023069"/>
    </source>
</evidence>
<name>A0A1Y1WZQ1_9FUNG</name>
<dbReference type="SUPFAM" id="SSF51004">
    <property type="entry name" value="C-terminal (heme d1) domain of cytochrome cd1-nitrite reductase"/>
    <property type="match status" value="1"/>
</dbReference>
<keyword evidence="8 13" id="KW-0472">Membrane</keyword>
<feature type="domain" description="CATSPERD/E C-terminal" evidence="14">
    <location>
        <begin position="742"/>
        <end position="937"/>
    </location>
</feature>
<keyword evidence="10" id="KW-0325">Glycoprotein</keyword>
<keyword evidence="6 13" id="KW-1133">Transmembrane helix</keyword>
<protein>
    <recommendedName>
        <fullName evidence="14">CATSPERD/E C-terminal domain-containing protein</fullName>
    </recommendedName>
</protein>
<evidence type="ECO:0000256" key="13">
    <source>
        <dbReference type="SAM" id="Phobius"/>
    </source>
</evidence>
<gene>
    <name evidence="15" type="ORF">BCR32DRAFT_294796</name>
</gene>
<evidence type="ECO:0000256" key="2">
    <source>
        <dbReference type="ARBA" id="ARBA00022475"/>
    </source>
</evidence>
<dbReference type="PANTHER" id="PTHR33722">
    <property type="entry name" value="CATION CHANNEL SPERM-ASSOCIATED PROTEIN SUBUNIT DELTA-RELATED"/>
    <property type="match status" value="1"/>
</dbReference>
<dbReference type="GO" id="GO:0036128">
    <property type="term" value="C:CatSper complex"/>
    <property type="evidence" value="ECO:0007669"/>
    <property type="project" value="InterPro"/>
</dbReference>
<keyword evidence="16" id="KW-1185">Reference proteome</keyword>
<reference evidence="15 16" key="1">
    <citation type="submission" date="2016-08" db="EMBL/GenBank/DDBJ databases">
        <title>A Parts List for Fungal Cellulosomes Revealed by Comparative Genomics.</title>
        <authorList>
            <consortium name="DOE Joint Genome Institute"/>
            <person name="Haitjema C.H."/>
            <person name="Gilmore S.P."/>
            <person name="Henske J.K."/>
            <person name="Solomon K.V."/>
            <person name="De Groot R."/>
            <person name="Kuo A."/>
            <person name="Mondo S.J."/>
            <person name="Salamov A.A."/>
            <person name="Labutti K."/>
            <person name="Zhao Z."/>
            <person name="Chiniquy J."/>
            <person name="Barry K."/>
            <person name="Brewer H.M."/>
            <person name="Purvine S.O."/>
            <person name="Wright A.T."/>
            <person name="Boxma B."/>
            <person name="Van Alen T."/>
            <person name="Hackstein J.H."/>
            <person name="Baker S.E."/>
            <person name="Grigoriev I.V."/>
            <person name="O'Malley M.A."/>
        </authorList>
    </citation>
    <scope>NUCLEOTIDE SEQUENCE [LARGE SCALE GENOMIC DNA]</scope>
    <source>
        <strain evidence="15 16">S4</strain>
    </source>
</reference>
<comment type="subcellular location">
    <subcellularLocation>
        <location evidence="12">Cell projection</location>
        <location evidence="12">Cilium</location>
        <location evidence="12">Flagellum membrane</location>
        <topology evidence="12">Single-pass type I membrane protein</topology>
    </subcellularLocation>
</comment>
<evidence type="ECO:0000256" key="4">
    <source>
        <dbReference type="ARBA" id="ARBA00022729"/>
    </source>
</evidence>